<protein>
    <recommendedName>
        <fullName evidence="1">DUF6898 domain-containing protein</fullName>
    </recommendedName>
</protein>
<comment type="caution">
    <text evidence="2">The sequence shown here is derived from an EMBL/GenBank/DDBJ whole genome shotgun (WGS) entry which is preliminary data.</text>
</comment>
<sequence>MPNGNAVKVSAVDPVSLREVSIVGPASASRMELQMAAVRKLEYVLNREAEKSSAETQTPPRRGIIV</sequence>
<evidence type="ECO:0000259" key="1">
    <source>
        <dbReference type="Pfam" id="PF21839"/>
    </source>
</evidence>
<reference evidence="2" key="1">
    <citation type="journal article" date="2014" name="Int. J. Syst. Evol. Microbiol.">
        <title>Complete genome of a new Firmicutes species belonging to the dominant human colonic microbiota ('Ruminococcus bicirculans') reveals two chromosomes and a selective capacity to utilize plant glucans.</title>
        <authorList>
            <consortium name="NISC Comparative Sequencing Program"/>
            <person name="Wegmann U."/>
            <person name="Louis P."/>
            <person name="Goesmann A."/>
            <person name="Henrissat B."/>
            <person name="Duncan S.H."/>
            <person name="Flint H.J."/>
        </authorList>
    </citation>
    <scope>NUCLEOTIDE SEQUENCE</scope>
    <source>
        <strain evidence="2">NBRC 103408</strain>
    </source>
</reference>
<dbReference type="Proteomes" id="UP001161409">
    <property type="component" value="Unassembled WGS sequence"/>
</dbReference>
<dbReference type="Pfam" id="PF21839">
    <property type="entry name" value="DUF6898"/>
    <property type="match status" value="1"/>
</dbReference>
<keyword evidence="3" id="KW-1185">Reference proteome</keyword>
<dbReference type="InterPro" id="IPR054193">
    <property type="entry name" value="DUF6898"/>
</dbReference>
<feature type="domain" description="DUF6898" evidence="1">
    <location>
        <begin position="2"/>
        <end position="48"/>
    </location>
</feature>
<name>A0ABQ5U2T2_9PROT</name>
<reference evidence="2" key="2">
    <citation type="submission" date="2023-01" db="EMBL/GenBank/DDBJ databases">
        <title>Draft genome sequence of Sneathiella chinensis strain NBRC 103408.</title>
        <authorList>
            <person name="Sun Q."/>
            <person name="Mori K."/>
        </authorList>
    </citation>
    <scope>NUCLEOTIDE SEQUENCE</scope>
    <source>
        <strain evidence="2">NBRC 103408</strain>
    </source>
</reference>
<proteinExistence type="predicted"/>
<gene>
    <name evidence="2" type="ORF">GCM10007924_16860</name>
</gene>
<evidence type="ECO:0000313" key="2">
    <source>
        <dbReference type="EMBL" id="GLQ06465.1"/>
    </source>
</evidence>
<accession>A0ABQ5U2T2</accession>
<organism evidence="2 3">
    <name type="scientific">Sneathiella chinensis</name>
    <dbReference type="NCBI Taxonomy" id="349750"/>
    <lineage>
        <taxon>Bacteria</taxon>
        <taxon>Pseudomonadati</taxon>
        <taxon>Pseudomonadota</taxon>
        <taxon>Alphaproteobacteria</taxon>
        <taxon>Sneathiellales</taxon>
        <taxon>Sneathiellaceae</taxon>
        <taxon>Sneathiella</taxon>
    </lineage>
</organism>
<dbReference type="EMBL" id="BSNF01000006">
    <property type="protein sequence ID" value="GLQ06465.1"/>
    <property type="molecule type" value="Genomic_DNA"/>
</dbReference>
<evidence type="ECO:0000313" key="3">
    <source>
        <dbReference type="Proteomes" id="UP001161409"/>
    </source>
</evidence>